<accession>A0A8A3PQU0</accession>
<feature type="compositionally biased region" description="Basic and acidic residues" evidence="1">
    <location>
        <begin position="22"/>
        <end position="33"/>
    </location>
</feature>
<sequence>MGSKPSHLASSGSSRSVDNPFDDSHGDPFDDGHATPLENMPPARISTETQRRNGFRQSSAPTRGLRIIEDIRNGNEMCCICLEPVSFTSNRFLWHCRGCYAVTHSPCAVLWAKADRRGWNGGWKCPRCAVFQSTTPLGKCWCEKGTPIHDHPTTPNACRDGVCGSESTCPHQNKSFCAKPCHPGPCEYACGSCANDALPRPPDLNTIWGRFRSMPLNRGVILGHTICTLLVLAGVFTYVVFHIKWYTQPYFYPKARARLDGPLIFPLVLVVVLYFLLGGMVCFYYFCQVTTYFYELLNGSPAQRTQVKSKGAWTFLGLLSITCIFLAAYLLPIIGILGGSDIQWYHQMKDSCEGFDTRIVMGTRTPRSTYYLRSLDPSVDEQTFFLAPVFAPQVGSNEPYQYYHRFSGNSAHTAHLAVDVDIDKGAWRLVELDGPDERTAWYAIGRKYTDSPLPTFAHTNETERYNGTLEKRGTHLWLPEWEMVIQGIEDARRHHEIEPFIRVFDVQRAPDPGAYAQRLMQANWGWSPAWDEYVMMRTASFGHGRQRLDMCVRENYFLTEKGEEEKFRGVSDVSFVPLAIILSYRMRMAEMNILDAAWY</sequence>
<feature type="transmembrane region" description="Helical" evidence="2">
    <location>
        <begin position="220"/>
        <end position="243"/>
    </location>
</feature>
<feature type="region of interest" description="Disordered" evidence="1">
    <location>
        <begin position="1"/>
        <end position="61"/>
    </location>
</feature>
<keyword evidence="2" id="KW-1133">Transmembrane helix</keyword>
<keyword evidence="2" id="KW-0812">Transmembrane</keyword>
<keyword evidence="4" id="KW-1185">Reference proteome</keyword>
<dbReference type="SUPFAM" id="SSF57903">
    <property type="entry name" value="FYVE/PHD zinc finger"/>
    <property type="match status" value="1"/>
</dbReference>
<feature type="transmembrane region" description="Helical" evidence="2">
    <location>
        <begin position="263"/>
        <end position="287"/>
    </location>
</feature>
<dbReference type="Proteomes" id="UP000672032">
    <property type="component" value="Chromosome 9"/>
</dbReference>
<dbReference type="AlphaFoldDB" id="A0A8A3PQU0"/>
<organism evidence="3 4">
    <name type="scientific">Monilinia vaccinii-corymbosi</name>
    <dbReference type="NCBI Taxonomy" id="61207"/>
    <lineage>
        <taxon>Eukaryota</taxon>
        <taxon>Fungi</taxon>
        <taxon>Dikarya</taxon>
        <taxon>Ascomycota</taxon>
        <taxon>Pezizomycotina</taxon>
        <taxon>Leotiomycetes</taxon>
        <taxon>Helotiales</taxon>
        <taxon>Sclerotiniaceae</taxon>
        <taxon>Monilinia</taxon>
    </lineage>
</organism>
<dbReference type="EMBL" id="CP063413">
    <property type="protein sequence ID" value="QSZ37858.1"/>
    <property type="molecule type" value="Genomic_DNA"/>
</dbReference>
<proteinExistence type="predicted"/>
<reference evidence="3" key="1">
    <citation type="submission" date="2020-10" db="EMBL/GenBank/DDBJ databases">
        <title>Genome Sequence of Monilinia vaccinii-corymbosi Sheds Light on Mummy Berry Disease Infection of Blueberry and Mating Type.</title>
        <authorList>
            <person name="Yow A.G."/>
            <person name="Zhang Y."/>
            <person name="Bansal K."/>
            <person name="Eacker S.M."/>
            <person name="Sullivan S."/>
            <person name="Liachko I."/>
            <person name="Cubeta M.A."/>
            <person name="Rollins J.A."/>
            <person name="Ashrafi H."/>
        </authorList>
    </citation>
    <scope>NUCLEOTIDE SEQUENCE</scope>
    <source>
        <strain evidence="3">RL-1</strain>
    </source>
</reference>
<evidence type="ECO:0000313" key="3">
    <source>
        <dbReference type="EMBL" id="QSZ37858.1"/>
    </source>
</evidence>
<dbReference type="OrthoDB" id="6512771at2759"/>
<gene>
    <name evidence="3" type="ORF">DSL72_008958</name>
</gene>
<feature type="transmembrane region" description="Helical" evidence="2">
    <location>
        <begin position="313"/>
        <end position="338"/>
    </location>
</feature>
<protein>
    <submittedName>
        <fullName evidence="3">Uncharacterized protein</fullName>
    </submittedName>
</protein>
<keyword evidence="2" id="KW-0472">Membrane</keyword>
<evidence type="ECO:0000256" key="2">
    <source>
        <dbReference type="SAM" id="Phobius"/>
    </source>
</evidence>
<evidence type="ECO:0000313" key="4">
    <source>
        <dbReference type="Proteomes" id="UP000672032"/>
    </source>
</evidence>
<name>A0A8A3PQU0_9HELO</name>
<feature type="compositionally biased region" description="Polar residues" evidence="1">
    <location>
        <begin position="8"/>
        <end position="17"/>
    </location>
</feature>
<evidence type="ECO:0000256" key="1">
    <source>
        <dbReference type="SAM" id="MobiDB-lite"/>
    </source>
</evidence>
<dbReference type="InterPro" id="IPR011011">
    <property type="entry name" value="Znf_FYVE_PHD"/>
</dbReference>